<feature type="domain" description="Cysteine/serine-rich nuclear protein N-terminal" evidence="10">
    <location>
        <begin position="546"/>
        <end position="752"/>
    </location>
</feature>
<dbReference type="Pfam" id="PF16019">
    <property type="entry name" value="CSRNP_N"/>
    <property type="match status" value="1"/>
</dbReference>
<dbReference type="SMR" id="A0A482WF93"/>
<evidence type="ECO:0000256" key="4">
    <source>
        <dbReference type="ARBA" id="ARBA00023015"/>
    </source>
</evidence>
<accession>A0A482WF93</accession>
<dbReference type="PRINTS" id="PR02031">
    <property type="entry name" value="CYSSERRICHNP"/>
</dbReference>
<reference evidence="11 12" key="1">
    <citation type="journal article" date="2017" name="Gigascience">
        <title>Genome sequence of the small brown planthopper, Laodelphax striatellus.</title>
        <authorList>
            <person name="Zhu J."/>
            <person name="Jiang F."/>
            <person name="Wang X."/>
            <person name="Yang P."/>
            <person name="Bao Y."/>
            <person name="Zhao W."/>
            <person name="Wang W."/>
            <person name="Lu H."/>
            <person name="Wang Q."/>
            <person name="Cui N."/>
            <person name="Li J."/>
            <person name="Chen X."/>
            <person name="Luo L."/>
            <person name="Yu J."/>
            <person name="Kang L."/>
            <person name="Cui F."/>
        </authorList>
    </citation>
    <scope>NUCLEOTIDE SEQUENCE [LARGE SCALE GENOMIC DNA]</scope>
    <source>
        <strain evidence="11">Lst14</strain>
    </source>
</reference>
<keyword evidence="3" id="KW-0053">Apoptosis</keyword>
<keyword evidence="8" id="KW-0539">Nucleus</keyword>
<feature type="compositionally biased region" description="Low complexity" evidence="9">
    <location>
        <begin position="609"/>
        <end position="627"/>
    </location>
</feature>
<evidence type="ECO:0000256" key="1">
    <source>
        <dbReference type="ARBA" id="ARBA00004123"/>
    </source>
</evidence>
<evidence type="ECO:0000256" key="9">
    <source>
        <dbReference type="SAM" id="MobiDB-lite"/>
    </source>
</evidence>
<dbReference type="AlphaFoldDB" id="A0A482WF93"/>
<feature type="compositionally biased region" description="Polar residues" evidence="9">
    <location>
        <begin position="1"/>
        <end position="15"/>
    </location>
</feature>
<dbReference type="Proteomes" id="UP000291343">
    <property type="component" value="Unassembled WGS sequence"/>
</dbReference>
<dbReference type="InParanoid" id="A0A482WF93"/>
<dbReference type="EMBL" id="QKKF02037473">
    <property type="protein sequence ID" value="RZF32147.1"/>
    <property type="molecule type" value="Genomic_DNA"/>
</dbReference>
<dbReference type="InterPro" id="IPR031972">
    <property type="entry name" value="CSRNP_N"/>
</dbReference>
<dbReference type="PANTHER" id="PTHR13580:SF9">
    <property type="entry name" value="AXIN1 UP-REGULATED 1, ISOFORM A"/>
    <property type="match status" value="1"/>
</dbReference>
<dbReference type="GO" id="GO:0006915">
    <property type="term" value="P:apoptotic process"/>
    <property type="evidence" value="ECO:0007669"/>
    <property type="project" value="UniProtKB-KW"/>
</dbReference>
<dbReference type="GO" id="GO:0005634">
    <property type="term" value="C:nucleus"/>
    <property type="evidence" value="ECO:0007669"/>
    <property type="project" value="UniProtKB-SubCell"/>
</dbReference>
<dbReference type="GO" id="GO:0000981">
    <property type="term" value="F:DNA-binding transcription factor activity, RNA polymerase II-specific"/>
    <property type="evidence" value="ECO:0007669"/>
    <property type="project" value="TreeGrafter"/>
</dbReference>
<keyword evidence="7" id="KW-0804">Transcription</keyword>
<evidence type="ECO:0000259" key="10">
    <source>
        <dbReference type="Pfam" id="PF16019"/>
    </source>
</evidence>
<sequence>MGDQCETTQLLSSESLKQETDSRTISALSENVDKDVLNSELCSPVEGADQCAVKDEPTPDISSNPEISIVKKETNCSSPDKSDSNEVQNGPTLETSMSLDISTIKKEENCSSSYKCDSYEVQNGPTLETSLSPDISVVKKEENCSVTDKIEVKSETAGCELPNNNSIKTEAFESQDNSKFSESQNSAFKSECYQNDNESHETLIGCSNVTLTTCDDFPVDFDFEDPSRQTDVGKVAGIQEIPFTQSMDFKTSDDVLLLKKCDNSNIEGREIVQECVEVEIGVSSSSNSDVKMEFENVNLLNNVEGDSMLQRTLETIGNNPPIYTETVITSECNNDYSFDMKSGYESEIPYNLPLLSCRLADAANSSQQSSPTKETNYNCSNVISNVMGTENISYTDRTDETLLGECQADRSDGSDSGLGSDLSDERLVVRTDSLSSDELNVAGKHRGEAEGGEAAGEWDTARALNEVDFNYIQSKSEAGFLSAMELVKTTSQVPVASAYAQSAAGHPSDYSQVAMPSVSHQRRVMKSSLKRTRSDTECVTGPSQKKQKKSIGFNNVSVYYFPRAQGFTCVPSQGGSTLGMSWTHSHAQTFSLVEHAVEQRRVHRHLLSQLRNNTNSTTNNTLSSSSDSDTDDQRSESDLDIDNYYFLQPVPTRQRRALLRAAGVHKIDSLEKDECRDIRTSREFCGCACKVYCDPDTCDCSQAGIKCQVDRLNFPCGCSRDGCANSSGRIEFNPVRVRTHFIHTLMRLELEKKQNQEEEVARRLEISHESGHEVDSSCVHNGGFTNFHYHDDLYGGYTNYDNPASAVAASSADGFGGGYSYTSHYQSPVPPPPLGYDSAELVTPGLESYTESHQSASYETPFSAPAMSFPPIDQSRYPPAAADNKLESFTDLLQGRYADASSLLDADVTHSQSQPAVDDKAPDQCEVENFGEIIKKTMVESVTA</sequence>
<organism evidence="11 12">
    <name type="scientific">Laodelphax striatellus</name>
    <name type="common">Small brown planthopper</name>
    <name type="synonym">Delphax striatella</name>
    <dbReference type="NCBI Taxonomy" id="195883"/>
    <lineage>
        <taxon>Eukaryota</taxon>
        <taxon>Metazoa</taxon>
        <taxon>Ecdysozoa</taxon>
        <taxon>Arthropoda</taxon>
        <taxon>Hexapoda</taxon>
        <taxon>Insecta</taxon>
        <taxon>Pterygota</taxon>
        <taxon>Neoptera</taxon>
        <taxon>Paraneoptera</taxon>
        <taxon>Hemiptera</taxon>
        <taxon>Auchenorrhyncha</taxon>
        <taxon>Fulgoroidea</taxon>
        <taxon>Delphacidae</taxon>
        <taxon>Criomorphinae</taxon>
        <taxon>Laodelphax</taxon>
    </lineage>
</organism>
<comment type="caution">
    <text evidence="11">The sequence shown here is derived from an EMBL/GenBank/DDBJ whole genome shotgun (WGS) entry which is preliminary data.</text>
</comment>
<evidence type="ECO:0000256" key="8">
    <source>
        <dbReference type="ARBA" id="ARBA00023242"/>
    </source>
</evidence>
<evidence type="ECO:0000256" key="7">
    <source>
        <dbReference type="ARBA" id="ARBA00023163"/>
    </source>
</evidence>
<gene>
    <name evidence="11" type="ORF">LSTR_LSTR004010</name>
</gene>
<dbReference type="PANTHER" id="PTHR13580">
    <property type="entry name" value="TGF-BETA INDUCED APOPTOSIS PROTEIN"/>
    <property type="match status" value="1"/>
</dbReference>
<keyword evidence="5" id="KW-0238">DNA-binding</keyword>
<feature type="region of interest" description="Disordered" evidence="9">
    <location>
        <begin position="48"/>
        <end position="95"/>
    </location>
</feature>
<comment type="similarity">
    <text evidence="2">Belongs to the AXUD1 family.</text>
</comment>
<protein>
    <recommendedName>
        <fullName evidence="10">Cysteine/serine-rich nuclear protein N-terminal domain-containing protein</fullName>
    </recommendedName>
</protein>
<evidence type="ECO:0000256" key="5">
    <source>
        <dbReference type="ARBA" id="ARBA00023125"/>
    </source>
</evidence>
<evidence type="ECO:0000256" key="2">
    <source>
        <dbReference type="ARBA" id="ARBA00008548"/>
    </source>
</evidence>
<evidence type="ECO:0000313" key="11">
    <source>
        <dbReference type="EMBL" id="RZF32147.1"/>
    </source>
</evidence>
<dbReference type="InterPro" id="IPR023260">
    <property type="entry name" value="Cys/Ser-rich_nuc_prot"/>
</dbReference>
<dbReference type="GO" id="GO:0043565">
    <property type="term" value="F:sequence-specific DNA binding"/>
    <property type="evidence" value="ECO:0007669"/>
    <property type="project" value="TreeGrafter"/>
</dbReference>
<keyword evidence="6" id="KW-0010">Activator</keyword>
<evidence type="ECO:0000256" key="3">
    <source>
        <dbReference type="ARBA" id="ARBA00022703"/>
    </source>
</evidence>
<dbReference type="STRING" id="195883.A0A482WF93"/>
<feature type="compositionally biased region" description="Polar residues" evidence="9">
    <location>
        <begin position="85"/>
        <end position="95"/>
    </location>
</feature>
<dbReference type="OrthoDB" id="5946974at2759"/>
<keyword evidence="12" id="KW-1185">Reference proteome</keyword>
<feature type="compositionally biased region" description="Basic and acidic residues" evidence="9">
    <location>
        <begin position="69"/>
        <end position="84"/>
    </location>
</feature>
<evidence type="ECO:0000256" key="6">
    <source>
        <dbReference type="ARBA" id="ARBA00023159"/>
    </source>
</evidence>
<feature type="region of interest" description="Disordered" evidence="9">
    <location>
        <begin position="1"/>
        <end position="23"/>
    </location>
</feature>
<feature type="region of interest" description="Disordered" evidence="9">
    <location>
        <begin position="609"/>
        <end position="636"/>
    </location>
</feature>
<comment type="subcellular location">
    <subcellularLocation>
        <location evidence="1">Nucleus</location>
    </subcellularLocation>
</comment>
<evidence type="ECO:0000313" key="12">
    <source>
        <dbReference type="Proteomes" id="UP000291343"/>
    </source>
</evidence>
<keyword evidence="4" id="KW-0805">Transcription regulation</keyword>
<name>A0A482WF93_LAOST</name>
<proteinExistence type="inferred from homology"/>